<dbReference type="PANTHER" id="PTHR30012">
    <property type="entry name" value="GENERAL SECRETION PATHWAY PROTEIN"/>
    <property type="match status" value="1"/>
</dbReference>
<feature type="domain" description="Type II secretion system protein GspF" evidence="8">
    <location>
        <begin position="22"/>
        <end position="142"/>
    </location>
</feature>
<keyword evidence="10" id="KW-1185">Reference proteome</keyword>
<dbReference type="OrthoDB" id="9805682at2"/>
<dbReference type="EMBL" id="ASRV01000204">
    <property type="protein sequence ID" value="EOR20437.1"/>
    <property type="molecule type" value="Genomic_DNA"/>
</dbReference>
<feature type="domain" description="Type II secretion system protein GspF" evidence="8">
    <location>
        <begin position="218"/>
        <end position="306"/>
    </location>
</feature>
<comment type="subcellular location">
    <subcellularLocation>
        <location evidence="1">Cell membrane</location>
        <topology evidence="1">Multi-pass membrane protein</topology>
    </subcellularLocation>
</comment>
<gene>
    <name evidence="9" type="ORF">A500_17015</name>
</gene>
<evidence type="ECO:0000313" key="10">
    <source>
        <dbReference type="Proteomes" id="UP000013988"/>
    </source>
</evidence>
<evidence type="ECO:0000256" key="4">
    <source>
        <dbReference type="ARBA" id="ARBA00022692"/>
    </source>
</evidence>
<dbReference type="AlphaFoldDB" id="R9BTV8"/>
<evidence type="ECO:0000256" key="1">
    <source>
        <dbReference type="ARBA" id="ARBA00004651"/>
    </source>
</evidence>
<feature type="transmembrane region" description="Helical" evidence="7">
    <location>
        <begin position="178"/>
        <end position="196"/>
    </location>
</feature>
<comment type="similarity">
    <text evidence="2">Belongs to the GSP F family.</text>
</comment>
<comment type="caution">
    <text evidence="9">The sequence shown here is derived from an EMBL/GenBank/DDBJ whole genome shotgun (WGS) entry which is preliminary data.</text>
</comment>
<dbReference type="Pfam" id="PF00482">
    <property type="entry name" value="T2SSF"/>
    <property type="match status" value="2"/>
</dbReference>
<dbReference type="PANTHER" id="PTHR30012:SF0">
    <property type="entry name" value="TYPE II SECRETION SYSTEM PROTEIN F-RELATED"/>
    <property type="match status" value="1"/>
</dbReference>
<keyword evidence="5 7" id="KW-1133">Transmembrane helix</keyword>
<evidence type="ECO:0000259" key="8">
    <source>
        <dbReference type="Pfam" id="PF00482"/>
    </source>
</evidence>
<feature type="transmembrane region" description="Helical" evidence="7">
    <location>
        <begin position="216"/>
        <end position="241"/>
    </location>
</feature>
<evidence type="ECO:0000256" key="2">
    <source>
        <dbReference type="ARBA" id="ARBA00005745"/>
    </source>
</evidence>
<reference evidence="9 10" key="1">
    <citation type="submission" date="2013-03" db="EMBL/GenBank/DDBJ databases">
        <title>Whole genome shotgun sequencing of Clostridium sartagoforme AAU1.</title>
        <authorList>
            <person name="Joshi C.G."/>
            <person name="Duggirala S.M."/>
            <person name="Nathani N.M."/>
            <person name="Bhatt V.D."/>
            <person name="Patel A.K."/>
            <person name="Pandya P.R."/>
            <person name="KaPatel J.A."/>
        </authorList>
    </citation>
    <scope>NUCLEOTIDE SEQUENCE [LARGE SCALE GENOMIC DNA]</scope>
    <source>
        <strain evidence="9 10">AAU1</strain>
    </source>
</reference>
<accession>R9BTV8</accession>
<dbReference type="Gene3D" id="1.20.81.30">
    <property type="entry name" value="Type II secretion system (T2SS), domain F"/>
    <property type="match status" value="2"/>
</dbReference>
<feature type="transmembrane region" description="Helical" evidence="7">
    <location>
        <begin position="118"/>
        <end position="141"/>
    </location>
</feature>
<evidence type="ECO:0000313" key="9">
    <source>
        <dbReference type="EMBL" id="EOR20437.1"/>
    </source>
</evidence>
<keyword evidence="4 7" id="KW-0812">Transmembrane</keyword>
<evidence type="ECO:0000256" key="6">
    <source>
        <dbReference type="ARBA" id="ARBA00023136"/>
    </source>
</evidence>
<dbReference type="InterPro" id="IPR042094">
    <property type="entry name" value="T2SS_GspF_sf"/>
</dbReference>
<keyword evidence="6 7" id="KW-0472">Membrane</keyword>
<keyword evidence="3" id="KW-1003">Cell membrane</keyword>
<evidence type="ECO:0000256" key="3">
    <source>
        <dbReference type="ARBA" id="ARBA00022475"/>
    </source>
</evidence>
<protein>
    <submittedName>
        <fullName evidence="9">Pilus biogenesis protein</fullName>
    </submittedName>
</protein>
<dbReference type="InterPro" id="IPR003004">
    <property type="entry name" value="GspF/PilC"/>
</dbReference>
<dbReference type="PATRIC" id="fig|1202534.3.peg.3385"/>
<dbReference type="Proteomes" id="UP000013988">
    <property type="component" value="Unassembled WGS sequence"/>
</dbReference>
<organism evidence="9 10">
    <name type="scientific">Clostridium sartagoforme AAU1</name>
    <dbReference type="NCBI Taxonomy" id="1202534"/>
    <lineage>
        <taxon>Bacteria</taxon>
        <taxon>Bacillati</taxon>
        <taxon>Bacillota</taxon>
        <taxon>Clostridia</taxon>
        <taxon>Eubacteriales</taxon>
        <taxon>Clostridiaceae</taxon>
        <taxon>Clostridium</taxon>
    </lineage>
</organism>
<dbReference type="RefSeq" id="WP_016208637.1">
    <property type="nucleotide sequence ID" value="NZ_ASRV01000204.1"/>
</dbReference>
<name>R9BTV8_9CLOT</name>
<sequence length="310" mass="35744">MKKIKLSWNKADYNSLGLLSGNMSILHKEGISLLIMMDLLLELPMRKTYKESIKIIKTSIIEGKSLKDSFNEFSDLYPEFFVGMISMGEKSGNLATVLKGVEDHYNKMNFIKSTIKNVLSYPILIFLSIIMLLIFITFITIPNLYDFYINLGIEVPFICKFLYNFVNYIKKDFISFQIYFISWGILIPFIVYKAYIKRHLINLLNKISIIKEFNEFIFISLLSIIVKSGVNLSNGLMYSATSFKNSSLKERFLLLNSSILKGKSISESLKDHGDYCKYTTAIIKLGEEGGSMDERLNSLSNYLEKNYYQI</sequence>
<dbReference type="GO" id="GO:0005886">
    <property type="term" value="C:plasma membrane"/>
    <property type="evidence" value="ECO:0007669"/>
    <property type="project" value="UniProtKB-SubCell"/>
</dbReference>
<evidence type="ECO:0000256" key="7">
    <source>
        <dbReference type="SAM" id="Phobius"/>
    </source>
</evidence>
<evidence type="ECO:0000256" key="5">
    <source>
        <dbReference type="ARBA" id="ARBA00022989"/>
    </source>
</evidence>
<dbReference type="InterPro" id="IPR018076">
    <property type="entry name" value="T2SS_GspF_dom"/>
</dbReference>
<proteinExistence type="inferred from homology"/>